<dbReference type="KEGG" id="ttk:TST_1114"/>
<sequence length="398" mass="43945">MSFLNSMRDVAGVPFYPVVFQILMVLTFALHIIFVNLVIGGTALAIWGRLKGSDYSLRLSKAFARANTIFTSLAIVLGVAPLLFVQVIYDPFWYTAGNLSAWWTLLFLVTIAAAFSFAYLFYLGKGKNGGSLFWAILSFISLIITAVIIHSLSVQIIHPEKWTQWITSGSHVDLSGSKLHAINLPRLLHFIIPSFAITGVYMMLYGWYYRGKYSESYTEWVTNFGAKIALYASCLQGLVGLWWLVTEPTKFIFHPITLVGVLAAAAFIGYLFKIQGQGVEKAIPTATFAFIAVLLMAAVREFLRFTLLTSQGYDVYGYKLSLSIGSTVLFFATFVMGLLVIAYPIAVVFKLGKSTSTEPLELKELDGFGKFAAALPVVWFVVVAILGVVVSIKNGTLF</sequence>
<proteinExistence type="predicted"/>
<reference evidence="3" key="1">
    <citation type="journal article" date="2018" name="Science">
        <title>A primordial and reversible TCA cycle in a facultatively chemolithoautotrophic thermophile.</title>
        <authorList>
            <person name="Nunoura T."/>
            <person name="Chikaraishi Y."/>
            <person name="Izaki R."/>
            <person name="Suwa T."/>
            <person name="Sato T."/>
            <person name="Harada T."/>
            <person name="Mori K."/>
            <person name="Kato Y."/>
            <person name="Miyazaki M."/>
            <person name="Shimamura S."/>
            <person name="Yanagawa K."/>
            <person name="Shuto A."/>
            <person name="Ohkouchi N."/>
            <person name="Fujita N."/>
            <person name="Takaki Y."/>
            <person name="Atomi H."/>
            <person name="Takai K."/>
        </authorList>
    </citation>
    <scope>NUCLEOTIDE SEQUENCE [LARGE SCALE GENOMIC DNA]</scope>
    <source>
        <strain evidence="3">DSM 17441 / JCM 13301 / NBRC 103674 / ABI70S6</strain>
    </source>
</reference>
<dbReference type="EMBL" id="AP013035">
    <property type="protein sequence ID" value="BAT71908.1"/>
    <property type="molecule type" value="Genomic_DNA"/>
</dbReference>
<dbReference type="OrthoDB" id="9810382at2"/>
<keyword evidence="1" id="KW-1133">Transmembrane helix</keyword>
<evidence type="ECO:0000256" key="1">
    <source>
        <dbReference type="SAM" id="Phobius"/>
    </source>
</evidence>
<feature type="transmembrane region" description="Helical" evidence="1">
    <location>
        <begin position="68"/>
        <end position="89"/>
    </location>
</feature>
<feature type="transmembrane region" description="Helical" evidence="1">
    <location>
        <begin position="101"/>
        <end position="122"/>
    </location>
</feature>
<name>A0A0S3QUB4_THET7</name>
<feature type="transmembrane region" description="Helical" evidence="1">
    <location>
        <begin position="283"/>
        <end position="303"/>
    </location>
</feature>
<keyword evidence="1" id="KW-0472">Membrane</keyword>
<dbReference type="PATRIC" id="fig|1298851.3.peg.1171"/>
<evidence type="ECO:0000313" key="2">
    <source>
        <dbReference type="EMBL" id="BAT71908.1"/>
    </source>
</evidence>
<gene>
    <name evidence="2" type="ORF">TST_1114</name>
</gene>
<dbReference type="STRING" id="1298851.TST_1114"/>
<feature type="transmembrane region" description="Helical" evidence="1">
    <location>
        <begin position="134"/>
        <end position="157"/>
    </location>
</feature>
<keyword evidence="3" id="KW-1185">Reference proteome</keyword>
<dbReference type="AlphaFoldDB" id="A0A0S3QUB4"/>
<organism evidence="2 3">
    <name type="scientific">Thermosulfidibacter takaii (strain DSM 17441 / JCM 13301 / NBRC 103674 / ABI70S6)</name>
    <dbReference type="NCBI Taxonomy" id="1298851"/>
    <lineage>
        <taxon>Bacteria</taxon>
        <taxon>Pseudomonadati</taxon>
        <taxon>Thermosulfidibacterota</taxon>
        <taxon>Thermosulfidibacteria</taxon>
        <taxon>Thermosulfidibacterales</taxon>
        <taxon>Thermosulfidibacteraceae</taxon>
    </lineage>
</organism>
<dbReference type="Proteomes" id="UP000063234">
    <property type="component" value="Chromosome"/>
</dbReference>
<feature type="transmembrane region" description="Helical" evidence="1">
    <location>
        <begin position="228"/>
        <end position="245"/>
    </location>
</feature>
<dbReference type="RefSeq" id="WP_068549900.1">
    <property type="nucleotide sequence ID" value="NZ_AP013035.1"/>
</dbReference>
<feature type="transmembrane region" description="Helical" evidence="1">
    <location>
        <begin position="251"/>
        <end position="271"/>
    </location>
</feature>
<feature type="transmembrane region" description="Helical" evidence="1">
    <location>
        <begin position="20"/>
        <end position="47"/>
    </location>
</feature>
<evidence type="ECO:0000313" key="3">
    <source>
        <dbReference type="Proteomes" id="UP000063234"/>
    </source>
</evidence>
<keyword evidence="1" id="KW-0812">Transmembrane</keyword>
<feature type="transmembrane region" description="Helical" evidence="1">
    <location>
        <begin position="371"/>
        <end position="392"/>
    </location>
</feature>
<protein>
    <submittedName>
        <fullName evidence="2">Uncharacterized protein</fullName>
    </submittedName>
</protein>
<feature type="transmembrane region" description="Helical" evidence="1">
    <location>
        <begin position="187"/>
        <end position="208"/>
    </location>
</feature>
<accession>A0A0S3QUB4</accession>
<feature type="transmembrane region" description="Helical" evidence="1">
    <location>
        <begin position="323"/>
        <end position="351"/>
    </location>
</feature>